<dbReference type="GO" id="GO:0019674">
    <property type="term" value="P:NAD+ metabolic process"/>
    <property type="evidence" value="ECO:0007669"/>
    <property type="project" value="InterPro"/>
</dbReference>
<dbReference type="InterPro" id="IPR016064">
    <property type="entry name" value="NAD/diacylglycerol_kinase_sf"/>
</dbReference>
<dbReference type="OrthoDB" id="1889537at2"/>
<protein>
    <recommendedName>
        <fullName evidence="3">Inorganic polyphosphate kinase</fullName>
    </recommendedName>
</protein>
<sequence>MASPRVVVVHRATEYEELLARHGTRGQAAFFLANRGRSLDELERRHEAQAAARAKVAASIPADWRRAETERSEVNRFVFGPEDVVVVVGQDGLVANVAKYLAGQVVIGINPGGHAGVLVPHRPEDCARLLASVATARPRERTMVSIRTDDGQELTALNEIYLGQPTHQSSRYRLEVGGRAERQSSSGVIVGTGTGSTGWCASLQRVVDPQSPLPGADEAALAWFVREAWPSPTTGVELTSGRLGPGEELALVVESDTLVAFGDGIEDDRLTLGWGQRVVILAAGRSLRTL</sequence>
<name>A0A1Q2CW85_9ACTN</name>
<dbReference type="PANTHER" id="PTHR13158:SF5">
    <property type="entry name" value="NAD KINASE 2, MITOCHONDRIAL"/>
    <property type="match status" value="1"/>
</dbReference>
<dbReference type="Gene3D" id="2.60.200.30">
    <property type="entry name" value="Probable inorganic polyphosphate/atp-NAD kinase, domain 2"/>
    <property type="match status" value="1"/>
</dbReference>
<dbReference type="SUPFAM" id="SSF111331">
    <property type="entry name" value="NAD kinase/diacylglycerol kinase-like"/>
    <property type="match status" value="1"/>
</dbReference>
<dbReference type="KEGG" id="tfa:BW733_05590"/>
<evidence type="ECO:0000313" key="2">
    <source>
        <dbReference type="Proteomes" id="UP000188235"/>
    </source>
</evidence>
<accession>A0A1Q2CW85</accession>
<evidence type="ECO:0000313" key="1">
    <source>
        <dbReference type="EMBL" id="AQP50378.1"/>
    </source>
</evidence>
<dbReference type="AlphaFoldDB" id="A0A1Q2CW85"/>
<reference evidence="1 2" key="1">
    <citation type="journal article" date="2008" name="Int. J. Syst. Evol. Microbiol.">
        <title>Tessaracoccus flavescens sp. nov., isolated from marine sediment.</title>
        <authorList>
            <person name="Lee D.W."/>
            <person name="Lee S.D."/>
        </authorList>
    </citation>
    <scope>NUCLEOTIDE SEQUENCE [LARGE SCALE GENOMIC DNA]</scope>
    <source>
        <strain evidence="1 2">SST-39T</strain>
    </source>
</reference>
<gene>
    <name evidence="1" type="ORF">BW733_05590</name>
</gene>
<dbReference type="InterPro" id="IPR017437">
    <property type="entry name" value="ATP-NAD_kinase_PpnK-typ_C"/>
</dbReference>
<evidence type="ECO:0008006" key="3">
    <source>
        <dbReference type="Google" id="ProtNLM"/>
    </source>
</evidence>
<dbReference type="EMBL" id="CP019607">
    <property type="protein sequence ID" value="AQP50378.1"/>
    <property type="molecule type" value="Genomic_DNA"/>
</dbReference>
<keyword evidence="2" id="KW-1185">Reference proteome</keyword>
<organism evidence="1 2">
    <name type="scientific">Tessaracoccus flavescens</name>
    <dbReference type="NCBI Taxonomy" id="399497"/>
    <lineage>
        <taxon>Bacteria</taxon>
        <taxon>Bacillati</taxon>
        <taxon>Actinomycetota</taxon>
        <taxon>Actinomycetes</taxon>
        <taxon>Propionibacteriales</taxon>
        <taxon>Propionibacteriaceae</taxon>
        <taxon>Tessaracoccus</taxon>
    </lineage>
</organism>
<dbReference type="STRING" id="399497.BW733_05590"/>
<dbReference type="RefSeq" id="WP_077348654.1">
    <property type="nucleotide sequence ID" value="NZ_CP019607.1"/>
</dbReference>
<dbReference type="Proteomes" id="UP000188235">
    <property type="component" value="Chromosome"/>
</dbReference>
<dbReference type="PANTHER" id="PTHR13158">
    <property type="match status" value="1"/>
</dbReference>
<proteinExistence type="predicted"/>
<dbReference type="GO" id="GO:0003951">
    <property type="term" value="F:NAD+ kinase activity"/>
    <property type="evidence" value="ECO:0007669"/>
    <property type="project" value="InterPro"/>
</dbReference>